<organism evidence="1 2">
    <name type="scientific">Coleophoma cylindrospora</name>
    <dbReference type="NCBI Taxonomy" id="1849047"/>
    <lineage>
        <taxon>Eukaryota</taxon>
        <taxon>Fungi</taxon>
        <taxon>Dikarya</taxon>
        <taxon>Ascomycota</taxon>
        <taxon>Pezizomycotina</taxon>
        <taxon>Leotiomycetes</taxon>
        <taxon>Helotiales</taxon>
        <taxon>Dermateaceae</taxon>
        <taxon>Coleophoma</taxon>
    </lineage>
</organism>
<dbReference type="SUPFAM" id="SSF55961">
    <property type="entry name" value="Bet v1-like"/>
    <property type="match status" value="1"/>
</dbReference>
<dbReference type="InterPro" id="IPR015075">
    <property type="entry name" value="AtaL"/>
</dbReference>
<dbReference type="InterPro" id="IPR023393">
    <property type="entry name" value="START-like_dom_sf"/>
</dbReference>
<dbReference type="EMBL" id="PDLM01000001">
    <property type="protein sequence ID" value="RDW89255.1"/>
    <property type="molecule type" value="Genomic_DNA"/>
</dbReference>
<evidence type="ECO:0000313" key="2">
    <source>
        <dbReference type="Proteomes" id="UP000256645"/>
    </source>
</evidence>
<evidence type="ECO:0000313" key="1">
    <source>
        <dbReference type="EMBL" id="RDW89255.1"/>
    </source>
</evidence>
<keyword evidence="2" id="KW-1185">Reference proteome</keyword>
<dbReference type="Gene3D" id="3.30.530.20">
    <property type="match status" value="1"/>
</dbReference>
<name>A0A3D8SSI5_9HELO</name>
<gene>
    <name evidence="1" type="ORF">BP6252_01287</name>
</gene>
<proteinExistence type="predicted"/>
<dbReference type="STRING" id="1849047.A0A3D8SSI5"/>
<reference evidence="1 2" key="1">
    <citation type="journal article" date="2018" name="IMA Fungus">
        <title>IMA Genome-F 9: Draft genome sequence of Annulohypoxylon stygium, Aspergillus mulundensis, Berkeleyomyces basicola (syn. Thielaviopsis basicola), Ceratocystis smalleyi, two Cercospora beticola strains, Coleophoma cylindrospora, Fusarium fracticaudum, Phialophora cf. hyalina, and Morchella septimelata.</title>
        <authorList>
            <person name="Wingfield B.D."/>
            <person name="Bills G.F."/>
            <person name="Dong Y."/>
            <person name="Huang W."/>
            <person name="Nel W.J."/>
            <person name="Swalarsk-Parry B.S."/>
            <person name="Vaghefi N."/>
            <person name="Wilken P.M."/>
            <person name="An Z."/>
            <person name="de Beer Z.W."/>
            <person name="De Vos L."/>
            <person name="Chen L."/>
            <person name="Duong T.A."/>
            <person name="Gao Y."/>
            <person name="Hammerbacher A."/>
            <person name="Kikkert J.R."/>
            <person name="Li Y."/>
            <person name="Li H."/>
            <person name="Li K."/>
            <person name="Li Q."/>
            <person name="Liu X."/>
            <person name="Ma X."/>
            <person name="Naidoo K."/>
            <person name="Pethybridge S.J."/>
            <person name="Sun J."/>
            <person name="Steenkamp E.T."/>
            <person name="van der Nest M.A."/>
            <person name="van Wyk S."/>
            <person name="Wingfield M.J."/>
            <person name="Xiong C."/>
            <person name="Yue Q."/>
            <person name="Zhang X."/>
        </authorList>
    </citation>
    <scope>NUCLEOTIDE SEQUENCE [LARGE SCALE GENOMIC DNA]</scope>
    <source>
        <strain evidence="1 2">BP6252</strain>
    </source>
</reference>
<dbReference type="OrthoDB" id="2320332at2759"/>
<dbReference type="CDD" id="cd08863">
    <property type="entry name" value="SRPBCC_DUF1857"/>
    <property type="match status" value="1"/>
</dbReference>
<comment type="caution">
    <text evidence="1">The sequence shown here is derived from an EMBL/GenBank/DDBJ whole genome shotgun (WGS) entry which is preliminary data.</text>
</comment>
<dbReference type="Proteomes" id="UP000256645">
    <property type="component" value="Unassembled WGS sequence"/>
</dbReference>
<evidence type="ECO:0008006" key="3">
    <source>
        <dbReference type="Google" id="ProtNLM"/>
    </source>
</evidence>
<protein>
    <recommendedName>
        <fullName evidence="3">DUF1857-domain-containing protein</fullName>
    </recommendedName>
</protein>
<dbReference type="AlphaFoldDB" id="A0A3D8SSI5"/>
<accession>A0A3D8SSI5</accession>
<sequence length="161" mass="18190">MVIINVAYTTAINPPSASPHLNPKQIWAGLQHKVRHAEEFVKPIESCQVLKEEENTVTRQVKFAPGYSNTGKQLATEVCTEYEGVKVNFLQEDGSMIQNIVSEGENGELFLTYVFEWFRDDVKAGSEEEQKLKTQYAPMARMAVHGTLDTLRKMVQDGKIQ</sequence>
<dbReference type="Pfam" id="PF08982">
    <property type="entry name" value="AtaL"/>
    <property type="match status" value="1"/>
</dbReference>